<dbReference type="EMBL" id="SOZI01000052">
    <property type="protein sequence ID" value="TNY21006.1"/>
    <property type="molecule type" value="Genomic_DNA"/>
</dbReference>
<feature type="domain" description="Trs120/TRAPPC9 first Ig-like" evidence="6">
    <location>
        <begin position="729"/>
        <end position="926"/>
    </location>
</feature>
<protein>
    <submittedName>
        <fullName evidence="9">Transport protein particle complex subunit</fullName>
    </submittedName>
</protein>
<feature type="domain" description="Trs120/TRAPPC9 fourth Ig-like" evidence="8">
    <location>
        <begin position="1281"/>
        <end position="1399"/>
    </location>
</feature>
<evidence type="ECO:0000259" key="7">
    <source>
        <dbReference type="Pfam" id="PF26282"/>
    </source>
</evidence>
<keyword evidence="2" id="KW-0333">Golgi apparatus</keyword>
<evidence type="ECO:0000259" key="5">
    <source>
        <dbReference type="Pfam" id="PF26251"/>
    </source>
</evidence>
<evidence type="ECO:0000259" key="4">
    <source>
        <dbReference type="Pfam" id="PF08626"/>
    </source>
</evidence>
<dbReference type="Pfam" id="PF26280">
    <property type="entry name" value="Ig_TRAPPC9-Trs120_2nd"/>
    <property type="match status" value="1"/>
</dbReference>
<dbReference type="Pfam" id="PF26251">
    <property type="entry name" value="TPR_TRAPPC9-Trs120"/>
    <property type="match status" value="1"/>
</dbReference>
<dbReference type="OrthoDB" id="27962at2759"/>
<dbReference type="PANTHER" id="PTHR21512">
    <property type="entry name" value="TRAFFICKING PROTEIN PARTICLE COMPLEX SUBUNIT 9"/>
    <property type="match status" value="1"/>
</dbReference>
<evidence type="ECO:0000256" key="3">
    <source>
        <dbReference type="SAM" id="MobiDB-lite"/>
    </source>
</evidence>
<comment type="subcellular location">
    <subcellularLocation>
        <location evidence="1">Golgi apparatus</location>
    </subcellularLocation>
</comment>
<dbReference type="InterPro" id="IPR058565">
    <property type="entry name" value="Ig_TRAPPC9_Trs120_1st"/>
</dbReference>
<name>A0A5C5FXG2_9BASI</name>
<feature type="region of interest" description="Disordered" evidence="3">
    <location>
        <begin position="165"/>
        <end position="247"/>
    </location>
</feature>
<dbReference type="Pfam" id="PF26254">
    <property type="entry name" value="Ig_TRAPPC9-Trs120_1st"/>
    <property type="match status" value="1"/>
</dbReference>
<dbReference type="PANTHER" id="PTHR21512:SF5">
    <property type="entry name" value="TRAFFICKING PROTEIN PARTICLE COMPLEX SUBUNIT 9"/>
    <property type="match status" value="1"/>
</dbReference>
<evidence type="ECO:0000259" key="6">
    <source>
        <dbReference type="Pfam" id="PF26254"/>
    </source>
</evidence>
<feature type="domain" description="Trs120/TRAPPC9 third Ig-like" evidence="7">
    <location>
        <begin position="1080"/>
        <end position="1255"/>
    </location>
</feature>
<dbReference type="Pfam" id="PF26283">
    <property type="entry name" value="Ig_TRAPPC9-Trs120_4th"/>
    <property type="match status" value="1"/>
</dbReference>
<dbReference type="InterPro" id="IPR013935">
    <property type="entry name" value="Trs120_TRAPPC9"/>
</dbReference>
<reference evidence="9 10" key="1">
    <citation type="submission" date="2019-03" db="EMBL/GenBank/DDBJ databases">
        <title>Rhodosporidium diobovatum UCD-FST 08-225 genome sequencing, assembly, and annotation.</title>
        <authorList>
            <person name="Fakankun I.U."/>
            <person name="Fristensky B."/>
            <person name="Levin D.B."/>
        </authorList>
    </citation>
    <scope>NUCLEOTIDE SEQUENCE [LARGE SCALE GENOMIC DNA]</scope>
    <source>
        <strain evidence="9 10">UCD-FST 08-225</strain>
    </source>
</reference>
<feature type="compositionally biased region" description="Low complexity" evidence="3">
    <location>
        <begin position="442"/>
        <end position="457"/>
    </location>
</feature>
<feature type="region of interest" description="Disordered" evidence="3">
    <location>
        <begin position="1"/>
        <end position="20"/>
    </location>
</feature>
<feature type="domain" description="Trs120/TRAPPC9 TPR region" evidence="5">
    <location>
        <begin position="373"/>
        <end position="714"/>
    </location>
</feature>
<dbReference type="InterPro" id="IPR058563">
    <property type="entry name" value="Trs120_TRAPPC9_N"/>
</dbReference>
<evidence type="ECO:0000259" key="8">
    <source>
        <dbReference type="Pfam" id="PF26283"/>
    </source>
</evidence>
<evidence type="ECO:0000256" key="1">
    <source>
        <dbReference type="ARBA" id="ARBA00004555"/>
    </source>
</evidence>
<feature type="domain" description="Trs120/TRAPPC9 N-terminal" evidence="4">
    <location>
        <begin position="21"/>
        <end position="338"/>
    </location>
</feature>
<evidence type="ECO:0000313" key="9">
    <source>
        <dbReference type="EMBL" id="TNY21006.1"/>
    </source>
</evidence>
<dbReference type="Proteomes" id="UP000311382">
    <property type="component" value="Unassembled WGS sequence"/>
</dbReference>
<dbReference type="STRING" id="5288.A0A5C5FXG2"/>
<feature type="region of interest" description="Disordered" evidence="3">
    <location>
        <begin position="544"/>
        <end position="582"/>
    </location>
</feature>
<dbReference type="InterPro" id="IPR058568">
    <property type="entry name" value="Ig_TRAPPC9_Trs120_4th"/>
</dbReference>
<gene>
    <name evidence="9" type="ORF">DMC30DRAFT_416396</name>
</gene>
<dbReference type="InterPro" id="IPR058567">
    <property type="entry name" value="Ig_TRAPPC9_Trs120_3rd"/>
</dbReference>
<feature type="region of interest" description="Disordered" evidence="3">
    <location>
        <begin position="340"/>
        <end position="365"/>
    </location>
</feature>
<comment type="caution">
    <text evidence="9">The sequence shown here is derived from an EMBL/GenBank/DDBJ whole genome shotgun (WGS) entry which is preliminary data.</text>
</comment>
<proteinExistence type="predicted"/>
<dbReference type="InterPro" id="IPR058564">
    <property type="entry name" value="TPR_TRAPPC9_Trs120"/>
</dbReference>
<organism evidence="9 10">
    <name type="scientific">Rhodotorula diobovata</name>
    <dbReference type="NCBI Taxonomy" id="5288"/>
    <lineage>
        <taxon>Eukaryota</taxon>
        <taxon>Fungi</taxon>
        <taxon>Dikarya</taxon>
        <taxon>Basidiomycota</taxon>
        <taxon>Pucciniomycotina</taxon>
        <taxon>Microbotryomycetes</taxon>
        <taxon>Sporidiobolales</taxon>
        <taxon>Sporidiobolaceae</taxon>
        <taxon>Rhodotorula</taxon>
    </lineage>
</organism>
<dbReference type="GO" id="GO:0005802">
    <property type="term" value="C:trans-Golgi network"/>
    <property type="evidence" value="ECO:0007669"/>
    <property type="project" value="TreeGrafter"/>
</dbReference>
<dbReference type="Pfam" id="PF08626">
    <property type="entry name" value="TRAPPC9-Trs120"/>
    <property type="match status" value="1"/>
</dbReference>
<sequence>MGRFELAGSTLGAPGRAPRHARDAIFSSSPTTPGTLLFNYLTPTDYAPQHPLSFLSELQVHRRIQGIIGILDATEYRGKSLGTALASFQASLKDLPKTFATKVYGFDPTEEQLDEARKFKENEGLIMVPHLGDVSFFLKTVLADFAGDVLFDFSNMAAQLESRTSIPTPQETPGAAAPFSFAPNKRTAQSTISSYSAPSRRPEEAPAPTKPPAPVDLTSLGIAAPPQSRTAIGPLGGSTSGNRDGFLYGQSIQTNMATQAGMAPSPPPGAQLVDARARKRVAGREKKLMGDMWLLSGRLNEAVNAYNDAIALTKAWADQVWQASALEGLVVALVIQATQPKGSQGSLPPSLVPPRSDSPISSSHTPDISTFLSAIPDRLSQAVSLYEKMLLPLDRPADAPPPDPDRAHPLAYVEACLRCAHFFLAVSEAHGHMPRALERLVSPSSSPAPTAPAPNSADQARSARLTSLSPSNTVPRSTIAQWISAAYSPHLALLSLPVRLRLTAEIASLFGRLGYRRKEAFVLRELAALCAEGVAGRSIEVFPASGPAGAPSPVPEEPSDSPRANGFSDGTSGPRPVPGRARTVDRAGSIVRTTSDPAGNDSIVRIVEKVCEAFGIEVAPKLSRQDMQAERGKSIVQGRTLEILESEDGAFGWPALQLGVLKDAVGIAEALPEYQAAIRFTVTALRTLSDTMPPHEQYELAQNIPRVFAAATRRGASFELEYWGPSQLVMSLEVAKLSANRVPHEHALQDAELAQAAATGPRNPFLYDPRRKVQATKTRPSVVQNENMEVFVTLQNPFLFELEVQSIELSTSGVPFACDPLSTVIPPGSFHTVRLTGTPREPGTLVIRGCNIRLAGCVSREFVLPVWDADEEEKQRKAALLDTSRERIKLSGLDAVPDATPGATAVPSDELLESDLKFLECTVVPEMPLLWMRSTSLTHGALMLYDGEFSTIRIGVQNTSSSPIDFVKVTFADALSASTQAYLAENELAPVEAYELEGESVHRPVFRWEGSPQTAIAPGSSHIFEVQCRGKIGCGYGSIQLDYGFLGRDVVQTSKTFYTRQLFCDVFMTVHRAVVAHTLEVSRLKALPEGSATHGRSASVVSLGQRGAALDKRLEDSLREIDDGEHCLVAVDVTNVYGKPFEVKLERHEEQSEFYQVRQRIEPGATLRMLVRLDRIALASEQLAQPIPALTERQFVVAKVKRSEEEARLERELFWYREELFRRVKLSWNEVGSLRSGEVSLRGLFLDKDMLDVLRGDAVEVELFLGDNPAAEPGAFELQGRGSRLVYSAVADEFVDICFRVTNHSPSPLELTLRLEIRPPESSRASSTALAHLARYVAVEGVSPVSLPLLQPGETGDARVSVCFLAQGRYELGCVVEDARRHDGQRGGWGAREPLVVDVEK</sequence>
<dbReference type="Pfam" id="PF26282">
    <property type="entry name" value="Ig_TRAPPC9-Trs120_3rd"/>
    <property type="match status" value="1"/>
</dbReference>
<keyword evidence="10" id="KW-1185">Reference proteome</keyword>
<evidence type="ECO:0000313" key="10">
    <source>
        <dbReference type="Proteomes" id="UP000311382"/>
    </source>
</evidence>
<evidence type="ECO:0000256" key="2">
    <source>
        <dbReference type="ARBA" id="ARBA00023034"/>
    </source>
</evidence>
<feature type="compositionally biased region" description="Polar residues" evidence="3">
    <location>
        <begin position="186"/>
        <end position="195"/>
    </location>
</feature>
<accession>A0A5C5FXG2</accession>
<feature type="compositionally biased region" description="Polar residues" evidence="3">
    <location>
        <begin position="464"/>
        <end position="473"/>
    </location>
</feature>
<feature type="region of interest" description="Disordered" evidence="3">
    <location>
        <begin position="441"/>
        <end position="473"/>
    </location>
</feature>